<dbReference type="AlphaFoldDB" id="A0A3S5CQP4"/>
<protein>
    <submittedName>
        <fullName evidence="2">Uncharacterized protein</fullName>
    </submittedName>
</protein>
<evidence type="ECO:0000256" key="1">
    <source>
        <dbReference type="SAM" id="MobiDB-lite"/>
    </source>
</evidence>
<sequence length="213" mass="23688">MEGNLVQSLNAPTRTEKKPELKNYDFEELEKKDSLEDARFQTLREIHLQDFSHRIDLSNNQAALPFDSSSNLCKSTIVNEALSTPIKMSRTAPEDETLSNISLLQKQLHSHHSIAHLPLNTSADISVEPVYSIETKKSFLHDLASTSTHSLVSEINRPASSAPFSILSFFPPPSTSDSPTSFALPPEGSDLSEKVTISVNKSQSRKKRLILLF</sequence>
<proteinExistence type="predicted"/>
<organism evidence="2 3">
    <name type="scientific">Protopolystoma xenopodis</name>
    <dbReference type="NCBI Taxonomy" id="117903"/>
    <lineage>
        <taxon>Eukaryota</taxon>
        <taxon>Metazoa</taxon>
        <taxon>Spiralia</taxon>
        <taxon>Lophotrochozoa</taxon>
        <taxon>Platyhelminthes</taxon>
        <taxon>Monogenea</taxon>
        <taxon>Polyopisthocotylea</taxon>
        <taxon>Polystomatidea</taxon>
        <taxon>Polystomatidae</taxon>
        <taxon>Protopolystoma</taxon>
    </lineage>
</organism>
<reference evidence="2" key="1">
    <citation type="submission" date="2018-11" db="EMBL/GenBank/DDBJ databases">
        <authorList>
            <consortium name="Pathogen Informatics"/>
        </authorList>
    </citation>
    <scope>NUCLEOTIDE SEQUENCE</scope>
</reference>
<comment type="caution">
    <text evidence="2">The sequence shown here is derived from an EMBL/GenBank/DDBJ whole genome shotgun (WGS) entry which is preliminary data.</text>
</comment>
<accession>A0A3S5CQP4</accession>
<feature type="region of interest" description="Disordered" evidence="1">
    <location>
        <begin position="1"/>
        <end position="20"/>
    </location>
</feature>
<name>A0A3S5CQP4_9PLAT</name>
<dbReference type="Proteomes" id="UP000784294">
    <property type="component" value="Unassembled WGS sequence"/>
</dbReference>
<gene>
    <name evidence="2" type="ORF">PXEA_LOCUS33825</name>
</gene>
<dbReference type="EMBL" id="CAAALY010264688">
    <property type="protein sequence ID" value="VEL40385.1"/>
    <property type="molecule type" value="Genomic_DNA"/>
</dbReference>
<keyword evidence="3" id="KW-1185">Reference proteome</keyword>
<feature type="compositionally biased region" description="Polar residues" evidence="1">
    <location>
        <begin position="1"/>
        <end position="13"/>
    </location>
</feature>
<evidence type="ECO:0000313" key="3">
    <source>
        <dbReference type="Proteomes" id="UP000784294"/>
    </source>
</evidence>
<evidence type="ECO:0000313" key="2">
    <source>
        <dbReference type="EMBL" id="VEL40385.1"/>
    </source>
</evidence>